<protein>
    <recommendedName>
        <fullName evidence="6">Velvet domain-containing protein</fullName>
    </recommendedName>
</protein>
<feature type="compositionally biased region" description="Basic and acidic residues" evidence="5">
    <location>
        <begin position="240"/>
        <end position="255"/>
    </location>
</feature>
<dbReference type="Gene3D" id="2.60.40.3960">
    <property type="entry name" value="Velvet domain"/>
    <property type="match status" value="1"/>
</dbReference>
<evidence type="ECO:0000256" key="5">
    <source>
        <dbReference type="SAM" id="MobiDB-lite"/>
    </source>
</evidence>
<dbReference type="RefSeq" id="XP_025380911.1">
    <property type="nucleotide sequence ID" value="XM_025524681.1"/>
</dbReference>
<accession>A0A316Z089</accession>
<organism evidence="7 8">
    <name type="scientific">Acaromyces ingoldii</name>
    <dbReference type="NCBI Taxonomy" id="215250"/>
    <lineage>
        <taxon>Eukaryota</taxon>
        <taxon>Fungi</taxon>
        <taxon>Dikarya</taxon>
        <taxon>Basidiomycota</taxon>
        <taxon>Ustilaginomycotina</taxon>
        <taxon>Exobasidiomycetes</taxon>
        <taxon>Exobasidiales</taxon>
        <taxon>Cryptobasidiaceae</taxon>
        <taxon>Acaromyces</taxon>
    </lineage>
</organism>
<dbReference type="PANTHER" id="PTHR33572">
    <property type="entry name" value="SPORE DEVELOPMENT REGULATOR VOSA"/>
    <property type="match status" value="1"/>
</dbReference>
<proteinExistence type="predicted"/>
<keyword evidence="4" id="KW-0539">Nucleus</keyword>
<evidence type="ECO:0000313" key="7">
    <source>
        <dbReference type="EMBL" id="PWN93713.1"/>
    </source>
</evidence>
<dbReference type="AlphaFoldDB" id="A0A316Z089"/>
<gene>
    <name evidence="7" type="ORF">FA10DRAFT_299067</name>
</gene>
<feature type="compositionally biased region" description="Polar residues" evidence="5">
    <location>
        <begin position="274"/>
        <end position="284"/>
    </location>
</feature>
<name>A0A316Z089_9BASI</name>
<evidence type="ECO:0000259" key="6">
    <source>
        <dbReference type="PROSITE" id="PS51821"/>
    </source>
</evidence>
<feature type="domain" description="Velvet" evidence="6">
    <location>
        <begin position="336"/>
        <end position="587"/>
    </location>
</feature>
<evidence type="ECO:0000313" key="8">
    <source>
        <dbReference type="Proteomes" id="UP000245768"/>
    </source>
</evidence>
<dbReference type="InterPro" id="IPR038491">
    <property type="entry name" value="Velvet_dom_sf"/>
</dbReference>
<dbReference type="PANTHER" id="PTHR33572:SF15">
    <property type="entry name" value="VELVET DOMAIN-CONTAINING PROTEIN"/>
    <property type="match status" value="1"/>
</dbReference>
<dbReference type="InterPro" id="IPR037525">
    <property type="entry name" value="Velvet_dom"/>
</dbReference>
<evidence type="ECO:0000256" key="3">
    <source>
        <dbReference type="ARBA" id="ARBA00023163"/>
    </source>
</evidence>
<sequence>MATPPGSRSGRDEQSPPQRQRRLSRHRQEQEQSEQQQQQQQQQEGRRLRRLQAPGPTSTSTGSIASVTEGEPSSDRRQQQLRAPRRTGEPTTGGVRVVTSPYLEETSSSFFPSLTERGGSRGGGREGSNIPRRKRPSSSLEAPEEARATPRRTSARSARTAASPSSATQSGPRTPASRRTPSGSTPTRRRTVAQTEPSPSPSSSFLPTPQPDDPSFSPSVRRRQRRSNRNSAGAGEETGGEAKGKEEERGIERRQKQSPRSTGKRRGEAEAESEQGTASASTSVSKRRKSDTGQQPPSPEHDSSVAAAATLPSTMRGNQEHAGRGSGRGRYAAEDLRDDRTFQLRIVQQPILGCAFGANILSRLAIAPPLIVRLYVINRQGEDVTNNADLPPLVCHASLTTETGLAADMLSPVSSPQPLPRGTSESPPSVRTRGHVGASSVEQQQQQQRPNSPTSPGSRRMLYGTLVASPLSILDPESIVPIASPHRSLSSSRSQRVASISMSAPISGRNGIFFFFPEISIRARGRFCLRISLMPLPSGPSSTSVSQPLASISTAPFDVVSTVDYVAPPITDLTRHFAAHGVGLLLPPGHSTD</sequence>
<evidence type="ECO:0000256" key="4">
    <source>
        <dbReference type="ARBA" id="ARBA00023242"/>
    </source>
</evidence>
<keyword evidence="3" id="KW-0804">Transcription</keyword>
<dbReference type="InterPro" id="IPR021740">
    <property type="entry name" value="Velvet"/>
</dbReference>
<feature type="compositionally biased region" description="Low complexity" evidence="5">
    <location>
        <begin position="155"/>
        <end position="186"/>
    </location>
</feature>
<feature type="compositionally biased region" description="Polar residues" evidence="5">
    <location>
        <begin position="55"/>
        <end position="66"/>
    </location>
</feature>
<dbReference type="GeneID" id="37046597"/>
<keyword evidence="8" id="KW-1185">Reference proteome</keyword>
<reference evidence="7" key="1">
    <citation type="journal article" date="2018" name="Mol. Biol. Evol.">
        <title>Broad Genomic Sampling Reveals a Smut Pathogenic Ancestry of the Fungal Clade Ustilaginomycotina.</title>
        <authorList>
            <person name="Kijpornyongpan T."/>
            <person name="Mondo S.J."/>
            <person name="Barry K."/>
            <person name="Sandor L."/>
            <person name="Lee J."/>
            <person name="Lipzen A."/>
            <person name="Pangilinan J."/>
            <person name="LaButti K."/>
            <person name="Hainaut M."/>
            <person name="Henrissat B."/>
            <person name="Grigoriev I.V."/>
            <person name="Spatafora J.W."/>
            <person name="Aime M.C."/>
        </authorList>
    </citation>
    <scope>NUCLEOTIDE SEQUENCE [LARGE SCALE GENOMIC DNA]</scope>
    <source>
        <strain evidence="7">MCA 4198</strain>
    </source>
</reference>
<dbReference type="OrthoDB" id="3056235at2759"/>
<evidence type="ECO:0000256" key="1">
    <source>
        <dbReference type="ARBA" id="ARBA00004123"/>
    </source>
</evidence>
<feature type="region of interest" description="Disordered" evidence="5">
    <location>
        <begin position="409"/>
        <end position="460"/>
    </location>
</feature>
<evidence type="ECO:0000256" key="2">
    <source>
        <dbReference type="ARBA" id="ARBA00023015"/>
    </source>
</evidence>
<dbReference type="Pfam" id="PF11754">
    <property type="entry name" value="Velvet"/>
    <property type="match status" value="1"/>
</dbReference>
<dbReference type="Proteomes" id="UP000245768">
    <property type="component" value="Unassembled WGS sequence"/>
</dbReference>
<feature type="region of interest" description="Disordered" evidence="5">
    <location>
        <begin position="1"/>
        <end position="332"/>
    </location>
</feature>
<keyword evidence="2" id="KW-0805">Transcription regulation</keyword>
<feature type="compositionally biased region" description="Low complexity" evidence="5">
    <location>
        <begin position="33"/>
        <end position="43"/>
    </location>
</feature>
<dbReference type="PROSITE" id="PS51821">
    <property type="entry name" value="VELVET"/>
    <property type="match status" value="1"/>
</dbReference>
<dbReference type="GO" id="GO:0005634">
    <property type="term" value="C:nucleus"/>
    <property type="evidence" value="ECO:0007669"/>
    <property type="project" value="UniProtKB-SubCell"/>
</dbReference>
<dbReference type="InParanoid" id="A0A316Z089"/>
<dbReference type="EMBL" id="KZ819634">
    <property type="protein sequence ID" value="PWN93713.1"/>
    <property type="molecule type" value="Genomic_DNA"/>
</dbReference>
<dbReference type="STRING" id="215250.A0A316Z089"/>
<comment type="subcellular location">
    <subcellularLocation>
        <location evidence="1">Nucleus</location>
    </subcellularLocation>
</comment>